<evidence type="ECO:0000313" key="2">
    <source>
        <dbReference type="Proteomes" id="UP000578697"/>
    </source>
</evidence>
<evidence type="ECO:0000313" key="1">
    <source>
        <dbReference type="EMBL" id="MBB5218681.1"/>
    </source>
</evidence>
<dbReference type="RefSeq" id="WP_184652129.1">
    <property type="nucleotide sequence ID" value="NZ_JACHFR010000002.1"/>
</dbReference>
<proteinExistence type="predicted"/>
<name>A0A840SGX4_9SPIR</name>
<dbReference type="AlphaFoldDB" id="A0A840SGX4"/>
<organism evidence="1 2">
    <name type="scientific">Treponema rectale</name>
    <dbReference type="NCBI Taxonomy" id="744512"/>
    <lineage>
        <taxon>Bacteria</taxon>
        <taxon>Pseudomonadati</taxon>
        <taxon>Spirochaetota</taxon>
        <taxon>Spirochaetia</taxon>
        <taxon>Spirochaetales</taxon>
        <taxon>Treponemataceae</taxon>
        <taxon>Treponema</taxon>
    </lineage>
</organism>
<dbReference type="PROSITE" id="PS51257">
    <property type="entry name" value="PROKAR_LIPOPROTEIN"/>
    <property type="match status" value="1"/>
</dbReference>
<comment type="caution">
    <text evidence="1">The sequence shown here is derived from an EMBL/GenBank/DDBJ whole genome shotgun (WGS) entry which is preliminary data.</text>
</comment>
<dbReference type="CDD" id="cd06355">
    <property type="entry name" value="PBP1_FmdD-like"/>
    <property type="match status" value="1"/>
</dbReference>
<accession>A0A840SGX4</accession>
<reference evidence="1 2" key="1">
    <citation type="submission" date="2020-08" db="EMBL/GenBank/DDBJ databases">
        <title>Genomic Encyclopedia of Type Strains, Phase IV (KMG-IV): sequencing the most valuable type-strain genomes for metagenomic binning, comparative biology and taxonomic classification.</title>
        <authorList>
            <person name="Goeker M."/>
        </authorList>
    </citation>
    <scope>NUCLEOTIDE SEQUENCE [LARGE SCALE GENOMIC DNA]</scope>
    <source>
        <strain evidence="1 2">DSM 103679</strain>
    </source>
</reference>
<dbReference type="PANTHER" id="PTHR47628:SF1">
    <property type="entry name" value="ALIPHATIC AMIDASE EXPRESSION-REGULATING PROTEIN"/>
    <property type="match status" value="1"/>
</dbReference>
<dbReference type="Gene3D" id="3.40.50.2300">
    <property type="match status" value="2"/>
</dbReference>
<protein>
    <submittedName>
        <fullName evidence="1">Urea transport system substrate-binding protein</fullName>
    </submittedName>
</protein>
<dbReference type="Pfam" id="PF13433">
    <property type="entry name" value="Peripla_BP_5"/>
    <property type="match status" value="1"/>
</dbReference>
<dbReference type="EMBL" id="JACHFR010000002">
    <property type="protein sequence ID" value="MBB5218681.1"/>
    <property type="molecule type" value="Genomic_DNA"/>
</dbReference>
<gene>
    <name evidence="1" type="ORF">HNP77_001050</name>
</gene>
<dbReference type="Proteomes" id="UP000578697">
    <property type="component" value="Unassembled WGS sequence"/>
</dbReference>
<dbReference type="InterPro" id="IPR028082">
    <property type="entry name" value="Peripla_BP_I"/>
</dbReference>
<sequence length="397" mass="43980">MKKKLFLILASILTVMTFISSGCKHKNKNTVKVGLLHSLTGTMAISEKPVLNAELLAIKEINNKGGVLGNIIVPVIKDGESDPDVFNEHAEELLTSEKVATVFGCWTSASRTAVKKTFEKNFGLLWYPVQYEGLEASPNIMYMGAAPNQQVIPAVKYCFQTFGKRMYLIGNDYVFPHTANKMIKALLNYTGGKCCGEVYVPMDASNFTSIIKDIKQSHPDVILNTLNGDSNVHFFQQMIKAGLTADIIPTMSFSISENEIEKIGIDNLKGQYVTWNYYQSTDTPENKKFVSAYKEEYGSENVTGDPVEAAYIAVYMWAAACEKAKTFDVESVRIAAKGLSFKAPEGTVTIDGNNQHLNKTVRIGQINDDGQINEIWTTEGPVRPDPYLSTYEWALGL</sequence>
<dbReference type="NCBIfam" id="TIGR03407">
    <property type="entry name" value="urea_ABC_UrtA"/>
    <property type="match status" value="1"/>
</dbReference>
<dbReference type="PANTHER" id="PTHR47628">
    <property type="match status" value="1"/>
</dbReference>
<keyword evidence="2" id="KW-1185">Reference proteome</keyword>
<dbReference type="InterPro" id="IPR017777">
    <property type="entry name" value="ABC_urea-bd_UrtA"/>
</dbReference>
<dbReference type="SUPFAM" id="SSF53822">
    <property type="entry name" value="Periplasmic binding protein-like I"/>
    <property type="match status" value="1"/>
</dbReference>